<dbReference type="RefSeq" id="WP_190434614.1">
    <property type="nucleotide sequence ID" value="NZ_JAMPKM010000006.1"/>
</dbReference>
<reference evidence="7 8" key="1">
    <citation type="submission" date="2022-04" db="EMBL/GenBank/DDBJ databases">
        <title>Positive selection, recombination, and allopatry shape intraspecific diversity of widespread and dominant cyanobacteria.</title>
        <authorList>
            <person name="Wei J."/>
            <person name="Shu W."/>
            <person name="Hu C."/>
        </authorList>
    </citation>
    <scope>NUCLEOTIDE SEQUENCE [LARGE SCALE GENOMIC DNA]</scope>
    <source>
        <strain evidence="7 8">GB2-A4</strain>
    </source>
</reference>
<name>A0ABV0J973_9CYAN</name>
<proteinExistence type="predicted"/>
<keyword evidence="5" id="KW-0175">Coiled coil</keyword>
<dbReference type="Gene3D" id="3.40.50.300">
    <property type="entry name" value="P-loop containing nucleotide triphosphate hydrolases"/>
    <property type="match status" value="1"/>
</dbReference>
<evidence type="ECO:0000256" key="2">
    <source>
        <dbReference type="ARBA" id="ARBA00022692"/>
    </source>
</evidence>
<gene>
    <name evidence="7" type="ORF">NC998_11960</name>
</gene>
<evidence type="ECO:0000256" key="1">
    <source>
        <dbReference type="ARBA" id="ARBA00004141"/>
    </source>
</evidence>
<comment type="subcellular location">
    <subcellularLocation>
        <location evidence="1">Membrane</location>
        <topology evidence="1">Multi-pass membrane protein</topology>
    </subcellularLocation>
</comment>
<keyword evidence="4 6" id="KW-0472">Membrane</keyword>
<dbReference type="InterPro" id="IPR021147">
    <property type="entry name" value="DUF697"/>
</dbReference>
<protein>
    <submittedName>
        <fullName evidence="7">DUF697 domain-containing protein</fullName>
    </submittedName>
</protein>
<accession>A0ABV0J973</accession>
<keyword evidence="2 6" id="KW-0812">Transmembrane</keyword>
<comment type="caution">
    <text evidence="7">The sequence shown here is derived from an EMBL/GenBank/DDBJ whole genome shotgun (WGS) entry which is preliminary data.</text>
</comment>
<feature type="transmembrane region" description="Helical" evidence="6">
    <location>
        <begin position="6"/>
        <end position="23"/>
    </location>
</feature>
<evidence type="ECO:0000256" key="3">
    <source>
        <dbReference type="ARBA" id="ARBA00022989"/>
    </source>
</evidence>
<dbReference type="InterPro" id="IPR027417">
    <property type="entry name" value="P-loop_NTPase"/>
</dbReference>
<evidence type="ECO:0000313" key="8">
    <source>
        <dbReference type="Proteomes" id="UP001464891"/>
    </source>
</evidence>
<feature type="coiled-coil region" evidence="5">
    <location>
        <begin position="70"/>
        <end position="97"/>
    </location>
</feature>
<keyword evidence="3 6" id="KW-1133">Transmembrane helix</keyword>
<evidence type="ECO:0000256" key="4">
    <source>
        <dbReference type="ARBA" id="ARBA00023136"/>
    </source>
</evidence>
<dbReference type="SUPFAM" id="SSF52540">
    <property type="entry name" value="P-loop containing nucleoside triphosphate hydrolases"/>
    <property type="match status" value="1"/>
</dbReference>
<keyword evidence="8" id="KW-1185">Reference proteome</keyword>
<sequence>MTVLWRRPVLVGGVGLTFGLWFLESMAHSLAEVSGLVTLGAIAAGTGLWFLQKPNAQIAPISAPASPVSRLQVEQSLTEVEDRIQRLQAEVATLDKVRPETIARIPTLKAQLQALTPELERQALRVAVVGGQAVGKTSLVHVLQAQGLSLPPSVSWQDLPALLAAETSTLDADTIAEAQTADAVIFVVVGDLTASELQVVQQLATANQRLLLVLNKQDQYLPTERSLVLKQLQTRTQDYLSSADVVVIAAVPSPLKVRQHQADGSVQEWMEQPQPEINLLSERLQQLLTQESQQLVWATTWRSAIALKAEVQAVLNQVRRDRALPLIEQYQWIAAATAFASPVPALDLLAASAINAQLVLDLSAIYQQKFSLQQAQTIAKTMAGLLLKLGLVELSTQAIGTVLKSHAITYVAGGAVQGASAAYLTRLAGLSLSEYFEEQSASIRSEAENPLSLDRLTQVLKTVFQQNQQVSLFQALVKQVTERFTPNPSPQPQPQLQLIAATEPALPLASIPLPNLQLASHELELVEENRSAVSLSSTSLESSSLLST</sequence>
<feature type="transmembrane region" description="Helical" evidence="6">
    <location>
        <begin position="30"/>
        <end position="51"/>
    </location>
</feature>
<dbReference type="Proteomes" id="UP001464891">
    <property type="component" value="Unassembled WGS sequence"/>
</dbReference>
<evidence type="ECO:0000313" key="7">
    <source>
        <dbReference type="EMBL" id="MEP0817808.1"/>
    </source>
</evidence>
<organism evidence="7 8">
    <name type="scientific">Trichocoleus desertorum GB2-A4</name>
    <dbReference type="NCBI Taxonomy" id="2933944"/>
    <lineage>
        <taxon>Bacteria</taxon>
        <taxon>Bacillati</taxon>
        <taxon>Cyanobacteriota</taxon>
        <taxon>Cyanophyceae</taxon>
        <taxon>Leptolyngbyales</taxon>
        <taxon>Trichocoleusaceae</taxon>
        <taxon>Trichocoleus</taxon>
    </lineage>
</organism>
<dbReference type="Pfam" id="PF05128">
    <property type="entry name" value="DUF697"/>
    <property type="match status" value="1"/>
</dbReference>
<evidence type="ECO:0000256" key="6">
    <source>
        <dbReference type="SAM" id="Phobius"/>
    </source>
</evidence>
<evidence type="ECO:0000256" key="5">
    <source>
        <dbReference type="SAM" id="Coils"/>
    </source>
</evidence>
<dbReference type="EMBL" id="JAMPKM010000006">
    <property type="protein sequence ID" value="MEP0817808.1"/>
    <property type="molecule type" value="Genomic_DNA"/>
</dbReference>